<dbReference type="InterPro" id="IPR036879">
    <property type="entry name" value="TF_MADSbox_sf"/>
</dbReference>
<proteinExistence type="predicted"/>
<evidence type="ECO:0000313" key="8">
    <source>
        <dbReference type="Proteomes" id="UP000827721"/>
    </source>
</evidence>
<feature type="domain" description="MADS-box" evidence="6">
    <location>
        <begin position="1"/>
        <end position="56"/>
    </location>
</feature>
<dbReference type="SMART" id="SM00432">
    <property type="entry name" value="MADS"/>
    <property type="match status" value="1"/>
</dbReference>
<reference evidence="7 8" key="1">
    <citation type="submission" date="2021-02" db="EMBL/GenBank/DDBJ databases">
        <title>Plant Genome Project.</title>
        <authorList>
            <person name="Zhang R.-G."/>
        </authorList>
    </citation>
    <scope>NUCLEOTIDE SEQUENCE [LARGE SCALE GENOMIC DNA]</scope>
    <source>
        <tissue evidence="7">Leaves</tissue>
    </source>
</reference>
<dbReference type="InterPro" id="IPR050142">
    <property type="entry name" value="MADS-box/MEF2_TF"/>
</dbReference>
<protein>
    <recommendedName>
        <fullName evidence="6">MADS-box domain-containing protein</fullName>
    </recommendedName>
</protein>
<comment type="caution">
    <text evidence="7">The sequence shown here is derived from an EMBL/GenBank/DDBJ whole genome shotgun (WGS) entry which is preliminary data.</text>
</comment>
<evidence type="ECO:0000256" key="3">
    <source>
        <dbReference type="ARBA" id="ARBA00023125"/>
    </source>
</evidence>
<evidence type="ECO:0000256" key="5">
    <source>
        <dbReference type="ARBA" id="ARBA00023242"/>
    </source>
</evidence>
<dbReference type="InterPro" id="IPR002100">
    <property type="entry name" value="TF_MADSbox"/>
</dbReference>
<dbReference type="Gene3D" id="3.40.1810.10">
    <property type="entry name" value="Transcription factor, MADS-box"/>
    <property type="match status" value="1"/>
</dbReference>
<keyword evidence="4" id="KW-0804">Transcription</keyword>
<dbReference type="PANTHER" id="PTHR48019">
    <property type="entry name" value="SERUM RESPONSE FACTOR HOMOLOG"/>
    <property type="match status" value="1"/>
</dbReference>
<accession>A0ABQ8I0L7</accession>
<sequence length="324" mass="37449">MNLMVINDENCRKVSFKKRKSTLKKKASQLSTMCDVNVCMVCFGPDGTVETWPENRSDVLDLMVKNKNMSEKSREEGKQKYNLLGFLEDKKRKLSEKLKRRVEEEIMGKNLKESMLKNNLGSAVSGWDERLDLFSKEELVGLCGSVDSKLYEMREKIRFLQMIKKEKAAEVQTSQAVHVDDPNNLNYDLMKFNGDCFNNNQQNWPRDYHGRMMSSNFGRWDNSDFGIPENLPFLDENYNNDHMGMFDIRNNVVFQKKISLGFADHANMGLKTESFGLMGESSNNHCFQSDNHFIFSHTSPWSAVHQVLPVSMRPSPQFSDQSPY</sequence>
<gene>
    <name evidence="7" type="ORF">JRO89_XS05G0027500</name>
</gene>
<keyword evidence="8" id="KW-1185">Reference proteome</keyword>
<dbReference type="SUPFAM" id="SSF55455">
    <property type="entry name" value="SRF-like"/>
    <property type="match status" value="1"/>
</dbReference>
<dbReference type="Proteomes" id="UP000827721">
    <property type="component" value="Unassembled WGS sequence"/>
</dbReference>
<evidence type="ECO:0000256" key="1">
    <source>
        <dbReference type="ARBA" id="ARBA00004123"/>
    </source>
</evidence>
<dbReference type="Pfam" id="PF00319">
    <property type="entry name" value="SRF-TF"/>
    <property type="match status" value="1"/>
</dbReference>
<keyword evidence="3" id="KW-0238">DNA-binding</keyword>
<dbReference type="EMBL" id="JAFEMO010000005">
    <property type="protein sequence ID" value="KAH7569979.1"/>
    <property type="molecule type" value="Genomic_DNA"/>
</dbReference>
<keyword evidence="5" id="KW-0539">Nucleus</keyword>
<evidence type="ECO:0000259" key="6">
    <source>
        <dbReference type="PROSITE" id="PS50066"/>
    </source>
</evidence>
<organism evidence="7 8">
    <name type="scientific">Xanthoceras sorbifolium</name>
    <dbReference type="NCBI Taxonomy" id="99658"/>
    <lineage>
        <taxon>Eukaryota</taxon>
        <taxon>Viridiplantae</taxon>
        <taxon>Streptophyta</taxon>
        <taxon>Embryophyta</taxon>
        <taxon>Tracheophyta</taxon>
        <taxon>Spermatophyta</taxon>
        <taxon>Magnoliopsida</taxon>
        <taxon>eudicotyledons</taxon>
        <taxon>Gunneridae</taxon>
        <taxon>Pentapetalae</taxon>
        <taxon>rosids</taxon>
        <taxon>malvids</taxon>
        <taxon>Sapindales</taxon>
        <taxon>Sapindaceae</taxon>
        <taxon>Xanthoceroideae</taxon>
        <taxon>Xanthoceras</taxon>
    </lineage>
</organism>
<comment type="subcellular location">
    <subcellularLocation>
        <location evidence="1">Nucleus</location>
    </subcellularLocation>
</comment>
<dbReference type="PROSITE" id="PS50066">
    <property type="entry name" value="MADS_BOX_2"/>
    <property type="match status" value="1"/>
</dbReference>
<name>A0ABQ8I0L7_9ROSI</name>
<keyword evidence="2" id="KW-0805">Transcription regulation</keyword>
<evidence type="ECO:0000256" key="4">
    <source>
        <dbReference type="ARBA" id="ARBA00023163"/>
    </source>
</evidence>
<evidence type="ECO:0000256" key="2">
    <source>
        <dbReference type="ARBA" id="ARBA00023015"/>
    </source>
</evidence>
<evidence type="ECO:0000313" key="7">
    <source>
        <dbReference type="EMBL" id="KAH7569979.1"/>
    </source>
</evidence>